<gene>
    <name evidence="1" type="ORF">EXN66_Car002618</name>
</gene>
<dbReference type="EMBL" id="CM015713">
    <property type="protein sequence ID" value="KAF3686946.1"/>
    <property type="molecule type" value="Genomic_DNA"/>
</dbReference>
<keyword evidence="2" id="KW-1185">Reference proteome</keyword>
<organism evidence="1 2">
    <name type="scientific">Channa argus</name>
    <name type="common">Northern snakehead</name>
    <name type="synonym">Ophicephalus argus</name>
    <dbReference type="NCBI Taxonomy" id="215402"/>
    <lineage>
        <taxon>Eukaryota</taxon>
        <taxon>Metazoa</taxon>
        <taxon>Chordata</taxon>
        <taxon>Craniata</taxon>
        <taxon>Vertebrata</taxon>
        <taxon>Euteleostomi</taxon>
        <taxon>Actinopterygii</taxon>
        <taxon>Neopterygii</taxon>
        <taxon>Teleostei</taxon>
        <taxon>Neoteleostei</taxon>
        <taxon>Acanthomorphata</taxon>
        <taxon>Anabantaria</taxon>
        <taxon>Anabantiformes</taxon>
        <taxon>Channoidei</taxon>
        <taxon>Channidae</taxon>
        <taxon>Channa</taxon>
    </lineage>
</organism>
<evidence type="ECO:0000313" key="2">
    <source>
        <dbReference type="Proteomes" id="UP000503349"/>
    </source>
</evidence>
<accession>A0A6G1PA85</accession>
<proteinExistence type="predicted"/>
<reference evidence="1 2" key="1">
    <citation type="submission" date="2019-02" db="EMBL/GenBank/DDBJ databases">
        <title>Opniocepnalus argus genome.</title>
        <authorList>
            <person name="Zhou C."/>
            <person name="Xiao S."/>
        </authorList>
    </citation>
    <scope>NUCLEOTIDE SEQUENCE [LARGE SCALE GENOMIC DNA]</scope>
    <source>
        <strain evidence="1">OARG1902GOOAL</strain>
        <tissue evidence="1">Muscle</tissue>
    </source>
</reference>
<dbReference type="InterPro" id="IPR046338">
    <property type="entry name" value="GAIN_dom_sf"/>
</dbReference>
<sequence>MLTWDNGTMWNQTDVLYESRLVGVSVGGKNVSGLQERVNITMNLTTVINNTQEPRCVFLNFSTNSK</sequence>
<dbReference type="Gene3D" id="2.60.220.50">
    <property type="match status" value="1"/>
</dbReference>
<dbReference type="AlphaFoldDB" id="A0A6G1PA85"/>
<reference evidence="2" key="2">
    <citation type="submission" date="2019-02" db="EMBL/GenBank/DDBJ databases">
        <title>Opniocepnalus argus Var Kimnra genome.</title>
        <authorList>
            <person name="Zhou C."/>
            <person name="Xiao S."/>
        </authorList>
    </citation>
    <scope>NUCLEOTIDE SEQUENCE [LARGE SCALE GENOMIC DNA]</scope>
</reference>
<dbReference type="Proteomes" id="UP000503349">
    <property type="component" value="Chromosome 2"/>
</dbReference>
<evidence type="ECO:0000313" key="1">
    <source>
        <dbReference type="EMBL" id="KAF3686946.1"/>
    </source>
</evidence>
<protein>
    <submittedName>
        <fullName evidence="1">Uncharacterized protein</fullName>
    </submittedName>
</protein>
<name>A0A6G1PA85_CHAAH</name>